<dbReference type="HOGENOM" id="CLU_097531_0_0_6"/>
<sequence length="251" mass="27543">MTLNLLVAPDFAPENFPGWYMLATLLQHRSGTRLHLLMPADAREQAQMLADGLADLVYANPFDATAMIRDQGYRAFARPKAHSNEMVIATAAASPADHVEDLRPGCRIAVTDNRDVRLVGLRLLEPADLTEHDIQWEPASSYQAAARMTLNGQVDAGFFLASAYHALARITRERLKVLVESRLRDISHVLLAHPRVADADLAPLAQALLAVDPADTGDAQVLQALGLPAGFEPMEREDAEFMIDLMDTLLD</sequence>
<dbReference type="Proteomes" id="UP000008632">
    <property type="component" value="Chromosome"/>
</dbReference>
<protein>
    <submittedName>
        <fullName evidence="1">ABC-type phosphate/phosphonate transport system periplasmic component</fullName>
    </submittedName>
</protein>
<dbReference type="Pfam" id="PF12974">
    <property type="entry name" value="Phosphonate-bd"/>
    <property type="match status" value="1"/>
</dbReference>
<name>E6WUI2_PSEUU</name>
<reference evidence="1 2" key="1">
    <citation type="submission" date="2011-01" db="EMBL/GenBank/DDBJ databases">
        <title>Complete sequence of Pseudoxanthomonas suwonensis 11-1.</title>
        <authorList>
            <consortium name="US DOE Joint Genome Institute"/>
            <person name="Lucas S."/>
            <person name="Copeland A."/>
            <person name="Lapidus A."/>
            <person name="Cheng J.-F."/>
            <person name="Goodwin L."/>
            <person name="Pitluck S."/>
            <person name="Teshima H."/>
            <person name="Detter J.C."/>
            <person name="Han C."/>
            <person name="Tapia R."/>
            <person name="Land M."/>
            <person name="Hauser L."/>
            <person name="Kyrpides N."/>
            <person name="Ivanova N."/>
            <person name="Ovchinnikova G."/>
            <person name="Siebers A.K."/>
            <person name="Allgaier M."/>
            <person name="Thelen M.P."/>
            <person name="Hugenholtz P."/>
            <person name="Gladden J."/>
            <person name="Woyke T."/>
        </authorList>
    </citation>
    <scope>NUCLEOTIDE SEQUENCE [LARGE SCALE GENOMIC DNA]</scope>
    <source>
        <strain evidence="2">11-1</strain>
    </source>
</reference>
<organism evidence="1 2">
    <name type="scientific">Pseudoxanthomonas suwonensis (strain 11-1)</name>
    <dbReference type="NCBI Taxonomy" id="743721"/>
    <lineage>
        <taxon>Bacteria</taxon>
        <taxon>Pseudomonadati</taxon>
        <taxon>Pseudomonadota</taxon>
        <taxon>Gammaproteobacteria</taxon>
        <taxon>Lysobacterales</taxon>
        <taxon>Lysobacteraceae</taxon>
        <taxon>Pseudoxanthomonas</taxon>
    </lineage>
</organism>
<dbReference type="eggNOG" id="COG3221">
    <property type="taxonomic scope" value="Bacteria"/>
</dbReference>
<dbReference type="AlphaFoldDB" id="E6WUI2"/>
<proteinExistence type="predicted"/>
<dbReference type="SUPFAM" id="SSF53850">
    <property type="entry name" value="Periplasmic binding protein-like II"/>
    <property type="match status" value="1"/>
</dbReference>
<dbReference type="Gene3D" id="3.40.190.10">
    <property type="entry name" value="Periplasmic binding protein-like II"/>
    <property type="match status" value="2"/>
</dbReference>
<dbReference type="KEGG" id="psu:Psesu_2131"/>
<dbReference type="OrthoDB" id="34246at2"/>
<keyword evidence="2" id="KW-1185">Reference proteome</keyword>
<dbReference type="STRING" id="743721.Psesu_2131"/>
<dbReference type="EMBL" id="CP002446">
    <property type="protein sequence ID" value="ADV27966.1"/>
    <property type="molecule type" value="Genomic_DNA"/>
</dbReference>
<evidence type="ECO:0000313" key="1">
    <source>
        <dbReference type="EMBL" id="ADV27966.1"/>
    </source>
</evidence>
<gene>
    <name evidence="1" type="ordered locus">Psesu_2131</name>
</gene>
<evidence type="ECO:0000313" key="2">
    <source>
        <dbReference type="Proteomes" id="UP000008632"/>
    </source>
</evidence>
<dbReference type="RefSeq" id="WP_013535793.1">
    <property type="nucleotide sequence ID" value="NC_014924.1"/>
</dbReference>
<accession>E6WUI2</accession>